<name>A0A6N2KCC6_SALVM</name>
<gene>
    <name evidence="1" type="ORF">SVIM_LOCUS66019</name>
</gene>
<sequence length="94" mass="10661">MAKDTMPRPWFLDLVPLIVVLLAVAHVLALNTISSSIIYKLVNWLPPRLCFCVSKCNIFVDFLVELTNTEQIVKFEAKSSAVVKRYFCISIFPA</sequence>
<dbReference type="EMBL" id="CAADRP010000269">
    <property type="protein sequence ID" value="VFU26106.1"/>
    <property type="molecule type" value="Genomic_DNA"/>
</dbReference>
<protein>
    <submittedName>
        <fullName evidence="1">Uncharacterized protein</fullName>
    </submittedName>
</protein>
<dbReference type="AlphaFoldDB" id="A0A6N2KCC6"/>
<proteinExistence type="predicted"/>
<evidence type="ECO:0000313" key="1">
    <source>
        <dbReference type="EMBL" id="VFU26106.1"/>
    </source>
</evidence>
<accession>A0A6N2KCC6</accession>
<reference evidence="1" key="1">
    <citation type="submission" date="2019-03" db="EMBL/GenBank/DDBJ databases">
        <authorList>
            <person name="Mank J."/>
            <person name="Almeida P."/>
        </authorList>
    </citation>
    <scope>NUCLEOTIDE SEQUENCE</scope>
    <source>
        <strain evidence="1">78183</strain>
    </source>
</reference>
<organism evidence="1">
    <name type="scientific">Salix viminalis</name>
    <name type="common">Common osier</name>
    <name type="synonym">Basket willow</name>
    <dbReference type="NCBI Taxonomy" id="40686"/>
    <lineage>
        <taxon>Eukaryota</taxon>
        <taxon>Viridiplantae</taxon>
        <taxon>Streptophyta</taxon>
        <taxon>Embryophyta</taxon>
        <taxon>Tracheophyta</taxon>
        <taxon>Spermatophyta</taxon>
        <taxon>Magnoliopsida</taxon>
        <taxon>eudicotyledons</taxon>
        <taxon>Gunneridae</taxon>
        <taxon>Pentapetalae</taxon>
        <taxon>rosids</taxon>
        <taxon>fabids</taxon>
        <taxon>Malpighiales</taxon>
        <taxon>Salicaceae</taxon>
        <taxon>Saliceae</taxon>
        <taxon>Salix</taxon>
    </lineage>
</organism>